<accession>A0A2P2K3G8</accession>
<protein>
    <submittedName>
        <fullName evidence="1">Uncharacterized protein MANES_09G071900</fullName>
    </submittedName>
</protein>
<evidence type="ECO:0000313" key="1">
    <source>
        <dbReference type="EMBL" id="MBX00219.1"/>
    </source>
</evidence>
<name>A0A2P2K3G8_RHIMU</name>
<organism evidence="1">
    <name type="scientific">Rhizophora mucronata</name>
    <name type="common">Asiatic mangrove</name>
    <dbReference type="NCBI Taxonomy" id="61149"/>
    <lineage>
        <taxon>Eukaryota</taxon>
        <taxon>Viridiplantae</taxon>
        <taxon>Streptophyta</taxon>
        <taxon>Embryophyta</taxon>
        <taxon>Tracheophyta</taxon>
        <taxon>Spermatophyta</taxon>
        <taxon>Magnoliopsida</taxon>
        <taxon>eudicotyledons</taxon>
        <taxon>Gunneridae</taxon>
        <taxon>Pentapetalae</taxon>
        <taxon>rosids</taxon>
        <taxon>fabids</taxon>
        <taxon>Malpighiales</taxon>
        <taxon>Rhizophoraceae</taxon>
        <taxon>Rhizophora</taxon>
    </lineage>
</organism>
<reference evidence="1" key="1">
    <citation type="submission" date="2018-02" db="EMBL/GenBank/DDBJ databases">
        <title>Rhizophora mucronata_Transcriptome.</title>
        <authorList>
            <person name="Meera S.P."/>
            <person name="Sreeshan A."/>
            <person name="Augustine A."/>
        </authorList>
    </citation>
    <scope>NUCLEOTIDE SEQUENCE</scope>
    <source>
        <tissue evidence="1">Leaf</tissue>
    </source>
</reference>
<proteinExistence type="predicted"/>
<sequence length="72" mass="8271">MPRLKPQLSTKYPRLLSFFSLPCKKLGLKWQNFTGDCIATHRIIFVSLLTASYSMHFWKVKAMCAGSFIPMS</sequence>
<dbReference type="AlphaFoldDB" id="A0A2P2K3G8"/>
<dbReference type="EMBL" id="GGEC01019735">
    <property type="protein sequence ID" value="MBX00219.1"/>
    <property type="molecule type" value="Transcribed_RNA"/>
</dbReference>